<dbReference type="GO" id="GO:0016746">
    <property type="term" value="F:acyltransferase activity"/>
    <property type="evidence" value="ECO:0007669"/>
    <property type="project" value="UniProtKB-KW"/>
</dbReference>
<keyword evidence="3" id="KW-0017">Alkaloid metabolism</keyword>
<sequence length="351" mass="39930">MHEKGGKKVVLISKCTIKPSFPTPDHLHNLKLSFLDQVSSQIYIPRIFFYTHNNRYKGDDHNQFIKRLKISLSDTLTQFYPLAGRLRGNQYIECNDEGVHFFEAQAECNLYQVVEEDHYPSKLNKFLPYKLKIVGDHQPLLAIQVNLFQCGGLAIGVCISHKIADAFSLAMFIKHWAAETRGSSSSDGDNYIMVIKPSFELAKHFPPKYMSLFTPQTADNYTRENLVARRFVFSAPIIEEIRSKLANANRSSSARSPTRVEALSAVIWERFVAANGLEEELQRKVYTLVQVVNMRKRIPSMKLDACFGNISVPASISPSMLKYDEDGVKSTFKSVLVMDFHRQSGSAHWLD</sequence>
<evidence type="ECO:0000256" key="1">
    <source>
        <dbReference type="ARBA" id="ARBA00009861"/>
    </source>
</evidence>
<dbReference type="InterPro" id="IPR023213">
    <property type="entry name" value="CAT-like_dom_sf"/>
</dbReference>
<evidence type="ECO:0000256" key="2">
    <source>
        <dbReference type="ARBA" id="ARBA00011245"/>
    </source>
</evidence>
<dbReference type="GO" id="GO:0009820">
    <property type="term" value="P:alkaloid metabolic process"/>
    <property type="evidence" value="ECO:0007669"/>
    <property type="project" value="UniProtKB-KW"/>
</dbReference>
<dbReference type="Proteomes" id="UP001630127">
    <property type="component" value="Unassembled WGS sequence"/>
</dbReference>
<evidence type="ECO:0000313" key="7">
    <source>
        <dbReference type="Proteomes" id="UP001630127"/>
    </source>
</evidence>
<protein>
    <submittedName>
        <fullName evidence="6">Uncharacterized protein</fullName>
    </submittedName>
</protein>
<dbReference type="Gene3D" id="3.30.559.10">
    <property type="entry name" value="Chloramphenicol acetyltransferase-like domain"/>
    <property type="match status" value="2"/>
</dbReference>
<evidence type="ECO:0000256" key="5">
    <source>
        <dbReference type="ARBA" id="ARBA00023315"/>
    </source>
</evidence>
<comment type="caution">
    <text evidence="6">The sequence shown here is derived from an EMBL/GenBank/DDBJ whole genome shotgun (WGS) entry which is preliminary data.</text>
</comment>
<comment type="subunit">
    <text evidence="2">Monomer.</text>
</comment>
<name>A0ABD2Y2S4_9GENT</name>
<dbReference type="AlphaFoldDB" id="A0ABD2Y2S4"/>
<evidence type="ECO:0000313" key="6">
    <source>
        <dbReference type="EMBL" id="KAL3501065.1"/>
    </source>
</evidence>
<keyword evidence="4" id="KW-0808">Transferase</keyword>
<evidence type="ECO:0000256" key="4">
    <source>
        <dbReference type="ARBA" id="ARBA00022679"/>
    </source>
</evidence>
<comment type="similarity">
    <text evidence="1">Belongs to the plant acyltransferase family.</text>
</comment>
<gene>
    <name evidence="6" type="ORF">ACH5RR_035514</name>
</gene>
<proteinExistence type="inferred from homology"/>
<evidence type="ECO:0000256" key="3">
    <source>
        <dbReference type="ARBA" id="ARBA00022589"/>
    </source>
</evidence>
<dbReference type="PANTHER" id="PTHR31623:SF17">
    <property type="entry name" value="F21J9.9"/>
    <property type="match status" value="1"/>
</dbReference>
<keyword evidence="5" id="KW-0012">Acyltransferase</keyword>
<accession>A0ABD2Y2S4</accession>
<keyword evidence="7" id="KW-1185">Reference proteome</keyword>
<dbReference type="EMBL" id="JBJUIK010000015">
    <property type="protein sequence ID" value="KAL3501065.1"/>
    <property type="molecule type" value="Genomic_DNA"/>
</dbReference>
<dbReference type="Pfam" id="PF02458">
    <property type="entry name" value="Transferase"/>
    <property type="match status" value="1"/>
</dbReference>
<organism evidence="6 7">
    <name type="scientific">Cinchona calisaya</name>
    <dbReference type="NCBI Taxonomy" id="153742"/>
    <lineage>
        <taxon>Eukaryota</taxon>
        <taxon>Viridiplantae</taxon>
        <taxon>Streptophyta</taxon>
        <taxon>Embryophyta</taxon>
        <taxon>Tracheophyta</taxon>
        <taxon>Spermatophyta</taxon>
        <taxon>Magnoliopsida</taxon>
        <taxon>eudicotyledons</taxon>
        <taxon>Gunneridae</taxon>
        <taxon>Pentapetalae</taxon>
        <taxon>asterids</taxon>
        <taxon>lamiids</taxon>
        <taxon>Gentianales</taxon>
        <taxon>Rubiaceae</taxon>
        <taxon>Cinchonoideae</taxon>
        <taxon>Cinchoneae</taxon>
        <taxon>Cinchona</taxon>
    </lineage>
</organism>
<dbReference type="PANTHER" id="PTHR31623">
    <property type="entry name" value="F21J9.9"/>
    <property type="match status" value="1"/>
</dbReference>
<reference evidence="6 7" key="1">
    <citation type="submission" date="2024-11" db="EMBL/GenBank/DDBJ databases">
        <title>A near-complete genome assembly of Cinchona calisaya.</title>
        <authorList>
            <person name="Lian D.C."/>
            <person name="Zhao X.W."/>
            <person name="Wei L."/>
        </authorList>
    </citation>
    <scope>NUCLEOTIDE SEQUENCE [LARGE SCALE GENOMIC DNA]</scope>
    <source>
        <tissue evidence="6">Nenye</tissue>
    </source>
</reference>